<gene>
    <name evidence="2" type="ORF">ACAOBT_LOCUS4816</name>
</gene>
<sequence length="288" mass="32147">MNSKCKEFFVNVAMSDYDIICCTETWLQSAVLSSELFTDKYVVFRTDRNFSAMGCSRGGGVLIGIRNQLAASEVESVQENVDSECPSQAQPTTDGTESLTQNDKVACSSKSGTVTISRSRPGKNNYDSLTKDVFTIVQEHFKRSRTEEDRFDVFGKTVAMKLREVDKRQSLIAEKIINDVIFEAELGGLTLQHRCVNMQEMYNARNPNMQQHQPLILPCQSASNSTSYSSSTSFISTPATSPNCQFQQNNSTNQQQLSSDDVVVVRLNNTSAASYFTEFTDDQVVKEF</sequence>
<dbReference type="AlphaFoldDB" id="A0A9P0JYJ4"/>
<proteinExistence type="predicted"/>
<reference evidence="2" key="1">
    <citation type="submission" date="2022-03" db="EMBL/GenBank/DDBJ databases">
        <authorList>
            <person name="Sayadi A."/>
        </authorList>
    </citation>
    <scope>NUCLEOTIDE SEQUENCE</scope>
</reference>
<evidence type="ECO:0000313" key="2">
    <source>
        <dbReference type="EMBL" id="CAH1962711.1"/>
    </source>
</evidence>
<evidence type="ECO:0000313" key="3">
    <source>
        <dbReference type="Proteomes" id="UP001152888"/>
    </source>
</evidence>
<feature type="region of interest" description="Disordered" evidence="1">
    <location>
        <begin position="80"/>
        <end position="101"/>
    </location>
</feature>
<comment type="caution">
    <text evidence="2">The sequence shown here is derived from an EMBL/GenBank/DDBJ whole genome shotgun (WGS) entry which is preliminary data.</text>
</comment>
<dbReference type="EMBL" id="CAKOFQ010006703">
    <property type="protein sequence ID" value="CAH1962711.1"/>
    <property type="molecule type" value="Genomic_DNA"/>
</dbReference>
<feature type="region of interest" description="Disordered" evidence="1">
    <location>
        <begin position="230"/>
        <end position="258"/>
    </location>
</feature>
<dbReference type="Proteomes" id="UP001152888">
    <property type="component" value="Unassembled WGS sequence"/>
</dbReference>
<protein>
    <submittedName>
        <fullName evidence="2">Uncharacterized protein</fullName>
    </submittedName>
</protein>
<evidence type="ECO:0000256" key="1">
    <source>
        <dbReference type="SAM" id="MobiDB-lite"/>
    </source>
</evidence>
<organism evidence="2 3">
    <name type="scientific">Acanthoscelides obtectus</name>
    <name type="common">Bean weevil</name>
    <name type="synonym">Bruchus obtectus</name>
    <dbReference type="NCBI Taxonomy" id="200917"/>
    <lineage>
        <taxon>Eukaryota</taxon>
        <taxon>Metazoa</taxon>
        <taxon>Ecdysozoa</taxon>
        <taxon>Arthropoda</taxon>
        <taxon>Hexapoda</taxon>
        <taxon>Insecta</taxon>
        <taxon>Pterygota</taxon>
        <taxon>Neoptera</taxon>
        <taxon>Endopterygota</taxon>
        <taxon>Coleoptera</taxon>
        <taxon>Polyphaga</taxon>
        <taxon>Cucujiformia</taxon>
        <taxon>Chrysomeloidea</taxon>
        <taxon>Chrysomelidae</taxon>
        <taxon>Bruchinae</taxon>
        <taxon>Bruchini</taxon>
        <taxon>Acanthoscelides</taxon>
    </lineage>
</organism>
<dbReference type="Gene3D" id="3.60.10.10">
    <property type="entry name" value="Endonuclease/exonuclease/phosphatase"/>
    <property type="match status" value="1"/>
</dbReference>
<accession>A0A9P0JYJ4</accession>
<name>A0A9P0JYJ4_ACAOB</name>
<dbReference type="InterPro" id="IPR036691">
    <property type="entry name" value="Endo/exonu/phosph_ase_sf"/>
</dbReference>
<keyword evidence="3" id="KW-1185">Reference proteome</keyword>
<dbReference type="OrthoDB" id="6776939at2759"/>